<evidence type="ECO:0000313" key="3">
    <source>
        <dbReference type="Proteomes" id="UP001165085"/>
    </source>
</evidence>
<feature type="region of interest" description="Disordered" evidence="1">
    <location>
        <begin position="120"/>
        <end position="262"/>
    </location>
</feature>
<organism evidence="2 3">
    <name type="scientific">Triparma strigata</name>
    <dbReference type="NCBI Taxonomy" id="1606541"/>
    <lineage>
        <taxon>Eukaryota</taxon>
        <taxon>Sar</taxon>
        <taxon>Stramenopiles</taxon>
        <taxon>Ochrophyta</taxon>
        <taxon>Bolidophyceae</taxon>
        <taxon>Parmales</taxon>
        <taxon>Triparmaceae</taxon>
        <taxon>Triparma</taxon>
    </lineage>
</organism>
<dbReference type="AlphaFoldDB" id="A0A9W6ZMG9"/>
<reference evidence="3" key="1">
    <citation type="journal article" date="2023" name="Commun. Biol.">
        <title>Genome analysis of Parmales, the sister group of diatoms, reveals the evolutionary specialization of diatoms from phago-mixotrophs to photoautotrophs.</title>
        <authorList>
            <person name="Ban H."/>
            <person name="Sato S."/>
            <person name="Yoshikawa S."/>
            <person name="Yamada K."/>
            <person name="Nakamura Y."/>
            <person name="Ichinomiya M."/>
            <person name="Sato N."/>
            <person name="Blanc-Mathieu R."/>
            <person name="Endo H."/>
            <person name="Kuwata A."/>
            <person name="Ogata H."/>
        </authorList>
    </citation>
    <scope>NUCLEOTIDE SEQUENCE [LARGE SCALE GENOMIC DNA]</scope>
    <source>
        <strain evidence="3">NIES 3701</strain>
    </source>
</reference>
<protein>
    <submittedName>
        <fullName evidence="2">Uncharacterized protein</fullName>
    </submittedName>
</protein>
<feature type="compositionally biased region" description="Basic and acidic residues" evidence="1">
    <location>
        <begin position="316"/>
        <end position="327"/>
    </location>
</feature>
<feature type="region of interest" description="Disordered" evidence="1">
    <location>
        <begin position="287"/>
        <end position="327"/>
    </location>
</feature>
<accession>A0A9W6ZMG9</accession>
<evidence type="ECO:0000313" key="2">
    <source>
        <dbReference type="EMBL" id="GMH53708.1"/>
    </source>
</evidence>
<gene>
    <name evidence="2" type="ORF">TrST_g10178</name>
</gene>
<dbReference type="EMBL" id="BRXY01000021">
    <property type="protein sequence ID" value="GMH53708.1"/>
    <property type="molecule type" value="Genomic_DNA"/>
</dbReference>
<name>A0A9W6ZMG9_9STRA</name>
<dbReference type="Proteomes" id="UP001165085">
    <property type="component" value="Unassembled WGS sequence"/>
</dbReference>
<feature type="compositionally biased region" description="Polar residues" evidence="1">
    <location>
        <begin position="217"/>
        <end position="240"/>
    </location>
</feature>
<feature type="compositionally biased region" description="Polar residues" evidence="1">
    <location>
        <begin position="13"/>
        <end position="27"/>
    </location>
</feature>
<feature type="region of interest" description="Disordered" evidence="1">
    <location>
        <begin position="1"/>
        <end position="41"/>
    </location>
</feature>
<comment type="caution">
    <text evidence="2">The sequence shown here is derived from an EMBL/GenBank/DDBJ whole genome shotgun (WGS) entry which is preliminary data.</text>
</comment>
<keyword evidence="3" id="KW-1185">Reference proteome</keyword>
<sequence>MSELKKGHRRASSDPSHLLQSTNTALRGSTPPPPLGTYTGGGFDFDSVDFNSLDALGNNDDIFDGSMLPNFEMGNLLKRHPSDGGVEDVLDHSAKKRKGHRRSQSDSNALLVGASYASIPGPSSAVDDWNVPQTKPSSRKKKQASVASEEPGFGKAGGSSKPLDKRNRRKPSAKAKQMKQMQDEEEAESNMTTGGGGDGNSPRYDDMLSADILDVLGNTSPHPDGDSPSNLPSGSPQFFKSDSEEQRAIDSAPLPTPISSSSSFLAANFSTNVMSESAEKAKMFMFGQGKGGSPIPKVTATRRKRAAAGSKKGKAKKDQGGDEGEKARGAYKCGRCGMYKVNHICTYTLELAEKHAETQTEGGKIKCEGKVLVVGKWGGAGGGGGAGRGGDKVASGAPVLCLPIEQTINGSMI</sequence>
<evidence type="ECO:0000256" key="1">
    <source>
        <dbReference type="SAM" id="MobiDB-lite"/>
    </source>
</evidence>
<feature type="compositionally biased region" description="Low complexity" evidence="1">
    <location>
        <begin position="251"/>
        <end position="262"/>
    </location>
</feature>
<dbReference type="OrthoDB" id="10399667at2759"/>
<proteinExistence type="predicted"/>
<feature type="compositionally biased region" description="Basic residues" evidence="1">
    <location>
        <begin position="1"/>
        <end position="10"/>
    </location>
</feature>
<feature type="compositionally biased region" description="Basic residues" evidence="1">
    <location>
        <begin position="166"/>
        <end position="177"/>
    </location>
</feature>
<feature type="compositionally biased region" description="Basic residues" evidence="1">
    <location>
        <begin position="300"/>
        <end position="315"/>
    </location>
</feature>